<proteinExistence type="predicted"/>
<sequence length="175" mass="19652">MAKHGIEYTPDARDPRRVRLYDGLPRGVSRAEVTFRAEGGFRGSRVVPASAADFAHLRTAPETGYEGPWSEPSRITVSEGQYYVRQAVRRIAERAAEIERRVARIDLDCPWCERPRSYLGRIGFLTGHTGFMTDAPSELGQLVDQQHAYRCDDCGSLLHFADGFLPHPLPGRKKP</sequence>
<dbReference type="Proteomes" id="UP001595696">
    <property type="component" value="Unassembled WGS sequence"/>
</dbReference>
<evidence type="ECO:0000313" key="1">
    <source>
        <dbReference type="EMBL" id="MFC3960929.1"/>
    </source>
</evidence>
<dbReference type="EMBL" id="JBHSAX010000003">
    <property type="protein sequence ID" value="MFC3960929.1"/>
    <property type="molecule type" value="Genomic_DNA"/>
</dbReference>
<organism evidence="1 2">
    <name type="scientific">Nocardia jiangsuensis</name>
    <dbReference type="NCBI Taxonomy" id="1691563"/>
    <lineage>
        <taxon>Bacteria</taxon>
        <taxon>Bacillati</taxon>
        <taxon>Actinomycetota</taxon>
        <taxon>Actinomycetes</taxon>
        <taxon>Mycobacteriales</taxon>
        <taxon>Nocardiaceae</taxon>
        <taxon>Nocardia</taxon>
    </lineage>
</organism>
<evidence type="ECO:0000313" key="2">
    <source>
        <dbReference type="Proteomes" id="UP001595696"/>
    </source>
</evidence>
<dbReference type="RefSeq" id="WP_378610695.1">
    <property type="nucleotide sequence ID" value="NZ_JBHSAX010000003.1"/>
</dbReference>
<reference evidence="2" key="1">
    <citation type="journal article" date="2019" name="Int. J. Syst. Evol. Microbiol.">
        <title>The Global Catalogue of Microorganisms (GCM) 10K type strain sequencing project: providing services to taxonomists for standard genome sequencing and annotation.</title>
        <authorList>
            <consortium name="The Broad Institute Genomics Platform"/>
            <consortium name="The Broad Institute Genome Sequencing Center for Infectious Disease"/>
            <person name="Wu L."/>
            <person name="Ma J."/>
        </authorList>
    </citation>
    <scope>NUCLEOTIDE SEQUENCE [LARGE SCALE GENOMIC DNA]</scope>
    <source>
        <strain evidence="2">CGMCC 4.7330</strain>
    </source>
</reference>
<protein>
    <submittedName>
        <fullName evidence="1">Uncharacterized protein</fullName>
    </submittedName>
</protein>
<comment type="caution">
    <text evidence="1">The sequence shown here is derived from an EMBL/GenBank/DDBJ whole genome shotgun (WGS) entry which is preliminary data.</text>
</comment>
<name>A0ABV8DM96_9NOCA</name>
<accession>A0ABV8DM96</accession>
<keyword evidence="2" id="KW-1185">Reference proteome</keyword>
<gene>
    <name evidence="1" type="ORF">ACFO0B_02875</name>
</gene>